<feature type="domain" description="Spore protein YkvP/CgeB glycosyl transferase-like" evidence="1">
    <location>
        <begin position="163"/>
        <end position="297"/>
    </location>
</feature>
<reference evidence="2" key="1">
    <citation type="journal article" date="2015" name="Nature">
        <title>Complex archaea that bridge the gap between prokaryotes and eukaryotes.</title>
        <authorList>
            <person name="Spang A."/>
            <person name="Saw J.H."/>
            <person name="Jorgensen S.L."/>
            <person name="Zaremba-Niedzwiedzka K."/>
            <person name="Martijn J."/>
            <person name="Lind A.E."/>
            <person name="van Eijk R."/>
            <person name="Schleper C."/>
            <person name="Guy L."/>
            <person name="Ettema T.J."/>
        </authorList>
    </citation>
    <scope>NUCLEOTIDE SEQUENCE</scope>
</reference>
<proteinExistence type="predicted"/>
<organism evidence="2">
    <name type="scientific">marine sediment metagenome</name>
    <dbReference type="NCBI Taxonomy" id="412755"/>
    <lineage>
        <taxon>unclassified sequences</taxon>
        <taxon>metagenomes</taxon>
        <taxon>ecological metagenomes</taxon>
    </lineage>
</organism>
<dbReference type="Pfam" id="PF13524">
    <property type="entry name" value="Glyco_trans_1_2"/>
    <property type="match status" value="1"/>
</dbReference>
<accession>A0A0F9S6T0</accession>
<evidence type="ECO:0000313" key="2">
    <source>
        <dbReference type="EMBL" id="KKN62764.1"/>
    </source>
</evidence>
<dbReference type="AlphaFoldDB" id="A0A0F9S6T0"/>
<protein>
    <recommendedName>
        <fullName evidence="1">Spore protein YkvP/CgeB glycosyl transferase-like domain-containing protein</fullName>
    </recommendedName>
</protein>
<gene>
    <name evidence="2" type="ORF">LCGC14_0508830</name>
</gene>
<comment type="caution">
    <text evidence="2">The sequence shown here is derived from an EMBL/GenBank/DDBJ whole genome shotgun (WGS) entry which is preliminary data.</text>
</comment>
<dbReference type="InterPro" id="IPR055259">
    <property type="entry name" value="YkvP/CgeB_Glyco_trans-like"/>
</dbReference>
<evidence type="ECO:0000259" key="1">
    <source>
        <dbReference type="Pfam" id="PF13524"/>
    </source>
</evidence>
<name>A0A0F9S6T0_9ZZZZ</name>
<sequence>MRIAFTTIFYPVAMGRYFLEALLRRKDVEIWTAGPFTGRNIPWRGGMVLPPEYVYTPDYPLPLSSPPLINYQMLENLCPWTPDLWLEVNAGLTSPAAPTNAPYAVVGTDPHVLNYDELRGRATKFFCMQKPYMKPNDVWLPYAYDPIYHAQTPKPWAEREIDASLIGLQYTQRIEFFNLLKSQNYATYFDIGLAYDDAREIYHNTKVGFNHSSLKDTTARVYELMAFGIVPLLNRTPDLMELFIDGEHFIGFDNVSDAVEKFQEIMQDTERAKSLGFAARRAVEPHTWDARIQTLLEKMDLL</sequence>
<dbReference type="Gene3D" id="3.40.50.2000">
    <property type="entry name" value="Glycogen Phosphorylase B"/>
    <property type="match status" value="1"/>
</dbReference>
<dbReference type="SUPFAM" id="SSF53756">
    <property type="entry name" value="UDP-Glycosyltransferase/glycogen phosphorylase"/>
    <property type="match status" value="1"/>
</dbReference>
<dbReference type="EMBL" id="LAZR01000614">
    <property type="protein sequence ID" value="KKN62764.1"/>
    <property type="molecule type" value="Genomic_DNA"/>
</dbReference>